<dbReference type="RefSeq" id="WP_183343072.1">
    <property type="nucleotide sequence ID" value="NZ_JACHNU010000004.1"/>
</dbReference>
<dbReference type="AlphaFoldDB" id="A0A840IGL2"/>
<dbReference type="Pfam" id="PF00990">
    <property type="entry name" value="GGDEF"/>
    <property type="match status" value="1"/>
</dbReference>
<dbReference type="Proteomes" id="UP000585272">
    <property type="component" value="Unassembled WGS sequence"/>
</dbReference>
<dbReference type="SMART" id="SM00267">
    <property type="entry name" value="GGDEF"/>
    <property type="match status" value="1"/>
</dbReference>
<evidence type="ECO:0000313" key="5">
    <source>
        <dbReference type="EMBL" id="MBB4663333.1"/>
    </source>
</evidence>
<dbReference type="InterPro" id="IPR003607">
    <property type="entry name" value="HD/PDEase_dom"/>
</dbReference>
<evidence type="ECO:0000256" key="2">
    <source>
        <dbReference type="SAM" id="Phobius"/>
    </source>
</evidence>
<keyword evidence="2" id="KW-0812">Transmembrane</keyword>
<evidence type="ECO:0000313" key="6">
    <source>
        <dbReference type="Proteomes" id="UP000585272"/>
    </source>
</evidence>
<keyword evidence="6" id="KW-1185">Reference proteome</keyword>
<dbReference type="NCBIfam" id="TIGR00254">
    <property type="entry name" value="GGDEF"/>
    <property type="match status" value="1"/>
</dbReference>
<dbReference type="SUPFAM" id="SSF109604">
    <property type="entry name" value="HD-domain/PDEase-like"/>
    <property type="match status" value="1"/>
</dbReference>
<dbReference type="InterPro" id="IPR003018">
    <property type="entry name" value="GAF"/>
</dbReference>
<feature type="domain" description="HD-GYP" evidence="4">
    <location>
        <begin position="425"/>
        <end position="620"/>
    </location>
</feature>
<dbReference type="Gene3D" id="3.30.450.40">
    <property type="match status" value="1"/>
</dbReference>
<dbReference type="SUPFAM" id="SSF55073">
    <property type="entry name" value="Nucleotide cyclase"/>
    <property type="match status" value="1"/>
</dbReference>
<reference evidence="5 6" key="1">
    <citation type="submission" date="2020-08" db="EMBL/GenBank/DDBJ databases">
        <title>Genomic Encyclopedia of Archaeal and Bacterial Type Strains, Phase II (KMG-II): from individual species to whole genera.</title>
        <authorList>
            <person name="Goeker M."/>
        </authorList>
    </citation>
    <scope>NUCLEOTIDE SEQUENCE [LARGE SCALE GENOMIC DNA]</scope>
    <source>
        <strain evidence="5 6">DSM 23288</strain>
    </source>
</reference>
<dbReference type="PROSITE" id="PS51832">
    <property type="entry name" value="HD_GYP"/>
    <property type="match status" value="1"/>
</dbReference>
<dbReference type="PANTHER" id="PTHR43155:SF2">
    <property type="entry name" value="CYCLIC DI-GMP PHOSPHODIESTERASE PA4108"/>
    <property type="match status" value="1"/>
</dbReference>
<keyword evidence="2" id="KW-0472">Membrane</keyword>
<organism evidence="5 6">
    <name type="scientific">Conexibacter arvalis</name>
    <dbReference type="NCBI Taxonomy" id="912552"/>
    <lineage>
        <taxon>Bacteria</taxon>
        <taxon>Bacillati</taxon>
        <taxon>Actinomycetota</taxon>
        <taxon>Thermoleophilia</taxon>
        <taxon>Solirubrobacterales</taxon>
        <taxon>Conexibacteraceae</taxon>
        <taxon>Conexibacter</taxon>
    </lineage>
</organism>
<dbReference type="InterPro" id="IPR000160">
    <property type="entry name" value="GGDEF_dom"/>
</dbReference>
<keyword evidence="2" id="KW-1133">Transmembrane helix</keyword>
<dbReference type="InterPro" id="IPR043128">
    <property type="entry name" value="Rev_trsase/Diguanyl_cyclase"/>
</dbReference>
<proteinExistence type="predicted"/>
<sequence>MRRVRGAIAACAIALALPLAIAVADLPATWWIAGAVVAALAGAAGVFALVRALSGLRDEHAQLAQREADALRMAELDELTGLGNYRMFSRQLAAEVARSRRHDDPFSLVLLDLDGFKAINDELGHLAGDDALRHVAAALRETLREEDVCCRQGGDEFAVIAVRAGAQEASELAERLVRAIEQIPFGVNGERRLGAGAGWATFGEPARSADELILHADAALRSAKRETGGARSPDRPRPSGRRPAAGRLGRGETARLALLSGLARALAGARDERTLADTTVAFLTGAFDSIGSAALALWPHADPTHAATLSPRLVVLGSGGEPDDAGGVLAARASVRRALAAAGPAVVEDDPRLPWLDGAPVRSELAVAVPDGDGTWGCLLIACDRPRAYGIVERALAEAIAQQLGRALSCRRLLDKLSVSGFGELYRIAADADAERAGAARSGVPGEDAEQWRLADLAWRVGRALELDDDERRALYLAALFHNVGTVGVPAALLAHPGELHDDERAILREHPLIGERMLRALPLLRDAAPIVRHEHERWDGAGYPDGLSGDEIPLEARILLACDVYVSMTSPRPWRPPRTAEAARAELRRVSGAQLDPRVVDALLALLDGDLGDDGAPDDDERSAQPAGV</sequence>
<dbReference type="Gene3D" id="3.30.70.270">
    <property type="match status" value="1"/>
</dbReference>
<feature type="region of interest" description="Disordered" evidence="1">
    <location>
        <begin position="611"/>
        <end position="630"/>
    </location>
</feature>
<dbReference type="Pfam" id="PF01590">
    <property type="entry name" value="GAF"/>
    <property type="match status" value="1"/>
</dbReference>
<feature type="domain" description="GGDEF" evidence="3">
    <location>
        <begin position="104"/>
        <end position="237"/>
    </location>
</feature>
<evidence type="ECO:0000259" key="4">
    <source>
        <dbReference type="PROSITE" id="PS51832"/>
    </source>
</evidence>
<feature type="compositionally biased region" description="Acidic residues" evidence="1">
    <location>
        <begin position="611"/>
        <end position="622"/>
    </location>
</feature>
<comment type="caution">
    <text evidence="5">The sequence shown here is derived from an EMBL/GenBank/DDBJ whole genome shotgun (WGS) entry which is preliminary data.</text>
</comment>
<dbReference type="InterPro" id="IPR029787">
    <property type="entry name" value="Nucleotide_cyclase"/>
</dbReference>
<dbReference type="InterPro" id="IPR029016">
    <property type="entry name" value="GAF-like_dom_sf"/>
</dbReference>
<protein>
    <submittedName>
        <fullName evidence="5">Diguanylate cyclase (GGDEF)-like protein</fullName>
    </submittedName>
</protein>
<dbReference type="CDD" id="cd00077">
    <property type="entry name" value="HDc"/>
    <property type="match status" value="1"/>
</dbReference>
<dbReference type="EMBL" id="JACHNU010000004">
    <property type="protein sequence ID" value="MBB4663333.1"/>
    <property type="molecule type" value="Genomic_DNA"/>
</dbReference>
<dbReference type="CDD" id="cd01949">
    <property type="entry name" value="GGDEF"/>
    <property type="match status" value="1"/>
</dbReference>
<gene>
    <name evidence="5" type="ORF">BDZ31_002928</name>
</gene>
<dbReference type="Pfam" id="PF13487">
    <property type="entry name" value="HD_5"/>
    <property type="match status" value="1"/>
</dbReference>
<accession>A0A840IGL2</accession>
<feature type="region of interest" description="Disordered" evidence="1">
    <location>
        <begin position="223"/>
        <end position="248"/>
    </location>
</feature>
<evidence type="ECO:0000259" key="3">
    <source>
        <dbReference type="PROSITE" id="PS50887"/>
    </source>
</evidence>
<evidence type="ECO:0000256" key="1">
    <source>
        <dbReference type="SAM" id="MobiDB-lite"/>
    </source>
</evidence>
<dbReference type="SUPFAM" id="SSF55781">
    <property type="entry name" value="GAF domain-like"/>
    <property type="match status" value="1"/>
</dbReference>
<feature type="compositionally biased region" description="Basic and acidic residues" evidence="1">
    <location>
        <begin position="223"/>
        <end position="237"/>
    </location>
</feature>
<name>A0A840IGL2_9ACTN</name>
<dbReference type="SMART" id="SM00065">
    <property type="entry name" value="GAF"/>
    <property type="match status" value="1"/>
</dbReference>
<dbReference type="InterPro" id="IPR037522">
    <property type="entry name" value="HD_GYP_dom"/>
</dbReference>
<dbReference type="PROSITE" id="PS50887">
    <property type="entry name" value="GGDEF"/>
    <property type="match status" value="1"/>
</dbReference>
<feature type="transmembrane region" description="Helical" evidence="2">
    <location>
        <begin position="32"/>
        <end position="53"/>
    </location>
</feature>
<dbReference type="Gene3D" id="1.10.3210.10">
    <property type="entry name" value="Hypothetical protein af1432"/>
    <property type="match status" value="1"/>
</dbReference>
<dbReference type="PANTHER" id="PTHR43155">
    <property type="entry name" value="CYCLIC DI-GMP PHOSPHODIESTERASE PA4108-RELATED"/>
    <property type="match status" value="1"/>
</dbReference>